<dbReference type="SUPFAM" id="SSF52402">
    <property type="entry name" value="Adenine nucleotide alpha hydrolases-like"/>
    <property type="match status" value="2"/>
</dbReference>
<protein>
    <submittedName>
        <fullName evidence="3">UspA domain protein</fullName>
    </submittedName>
</protein>
<dbReference type="InterPro" id="IPR006016">
    <property type="entry name" value="UspA"/>
</dbReference>
<sequence length="291" mass="30952">MRVLVPLDGSDLSEKAIPWGKLLAKGPSGGLVLLRAVSPHMSAGNLLEAFNAAERYLDEKASQLRDASTKVEATVHIGEPVEVIVRASILEGADLIVMTTHGRTGVGRWLYGSVAEGVLARARSPVMLVRGWTDESMAPTEVATILVPLDGTDFAEAALPLAREIARMLPAKLVLFRVASARAQQGAVLTETAPDTFRYSEAPEEVARLEAESYLQRVASDCGRHGVDAEVDVALGDPGREICRAERGHGAGLVVMTTHARTGLERLVLGSVATEVLRCGAAPLVLLARRP</sequence>
<dbReference type="InterPro" id="IPR006015">
    <property type="entry name" value="Universal_stress_UspA"/>
</dbReference>
<gene>
    <name evidence="3" type="ordered locus">Tter_2569</name>
</gene>
<dbReference type="PRINTS" id="PR01438">
    <property type="entry name" value="UNVRSLSTRESS"/>
</dbReference>
<evidence type="ECO:0000313" key="3">
    <source>
        <dbReference type="EMBL" id="ACZ43458.1"/>
    </source>
</evidence>
<keyword evidence="4" id="KW-1185">Reference proteome</keyword>
<dbReference type="KEGG" id="ttr:Tter_2569"/>
<dbReference type="AlphaFoldDB" id="D1CI87"/>
<proteinExistence type="inferred from homology"/>
<dbReference type="EMBL" id="CP001826">
    <property type="protein sequence ID" value="ACZ43458.1"/>
    <property type="molecule type" value="Genomic_DNA"/>
</dbReference>
<dbReference type="STRING" id="525904.Tter_2569"/>
<dbReference type="Pfam" id="PF00582">
    <property type="entry name" value="Usp"/>
    <property type="match status" value="2"/>
</dbReference>
<feature type="domain" description="UspA" evidence="2">
    <location>
        <begin position="144"/>
        <end position="283"/>
    </location>
</feature>
<dbReference type="Gene3D" id="3.40.50.620">
    <property type="entry name" value="HUPs"/>
    <property type="match status" value="2"/>
</dbReference>
<evidence type="ECO:0000259" key="2">
    <source>
        <dbReference type="Pfam" id="PF00582"/>
    </source>
</evidence>
<name>D1CI87_THET1</name>
<evidence type="ECO:0000313" key="4">
    <source>
        <dbReference type="Proteomes" id="UP000000323"/>
    </source>
</evidence>
<comment type="similarity">
    <text evidence="1">Belongs to the universal stress protein A family.</text>
</comment>
<dbReference type="Proteomes" id="UP000000323">
    <property type="component" value="Chromosome 2"/>
</dbReference>
<dbReference type="PANTHER" id="PTHR46268">
    <property type="entry name" value="STRESS RESPONSE PROTEIN NHAX"/>
    <property type="match status" value="1"/>
</dbReference>
<accession>D1CI87</accession>
<dbReference type="InterPro" id="IPR014729">
    <property type="entry name" value="Rossmann-like_a/b/a_fold"/>
</dbReference>
<dbReference type="CDD" id="cd00293">
    <property type="entry name" value="USP-like"/>
    <property type="match status" value="2"/>
</dbReference>
<evidence type="ECO:0000256" key="1">
    <source>
        <dbReference type="ARBA" id="ARBA00008791"/>
    </source>
</evidence>
<reference evidence="4" key="1">
    <citation type="journal article" date="2010" name="Stand. Genomic Sci.">
        <title>Complete genome sequence of 'Thermobaculum terrenum' type strain (YNP1).</title>
        <authorList>
            <person name="Kiss H."/>
            <person name="Cleland D."/>
            <person name="Lapidus A."/>
            <person name="Lucas S."/>
            <person name="Glavina Del Rio T."/>
            <person name="Nolan M."/>
            <person name="Tice H."/>
            <person name="Han C."/>
            <person name="Goodwin L."/>
            <person name="Pitluck S."/>
            <person name="Liolios K."/>
            <person name="Ivanova N."/>
            <person name="Mavromatis K."/>
            <person name="Ovchinnikova G."/>
            <person name="Pati A."/>
            <person name="Chen A."/>
            <person name="Palaniappan K."/>
            <person name="Land M."/>
            <person name="Hauser L."/>
            <person name="Chang Y."/>
            <person name="Jeffries C."/>
            <person name="Lu M."/>
            <person name="Brettin T."/>
            <person name="Detter J."/>
            <person name="Goker M."/>
            <person name="Tindall B."/>
            <person name="Beck B."/>
            <person name="McDermott T."/>
            <person name="Woyke T."/>
            <person name="Bristow J."/>
            <person name="Eisen J."/>
            <person name="Markowitz V."/>
            <person name="Hugenholtz P."/>
            <person name="Kyrpides N."/>
            <person name="Klenk H."/>
            <person name="Cheng J."/>
        </authorList>
    </citation>
    <scope>NUCLEOTIDE SEQUENCE [LARGE SCALE GENOMIC DNA]</scope>
    <source>
        <strain evidence="4">ATCC BAA-798 / YNP1</strain>
    </source>
</reference>
<dbReference type="eggNOG" id="COG0589">
    <property type="taxonomic scope" value="Bacteria"/>
</dbReference>
<feature type="domain" description="UspA" evidence="2">
    <location>
        <begin position="2"/>
        <end position="130"/>
    </location>
</feature>
<dbReference type="HOGENOM" id="CLU_049301_2_1_0"/>
<dbReference type="PANTHER" id="PTHR46268:SF6">
    <property type="entry name" value="UNIVERSAL STRESS PROTEIN UP12"/>
    <property type="match status" value="1"/>
</dbReference>
<organism evidence="3 4">
    <name type="scientific">Thermobaculum terrenum (strain ATCC BAA-798 / CCMEE 7001 / YNP1)</name>
    <dbReference type="NCBI Taxonomy" id="525904"/>
    <lineage>
        <taxon>Bacteria</taxon>
        <taxon>Bacillati</taxon>
        <taxon>Chloroflexota</taxon>
        <taxon>Chloroflexia</taxon>
        <taxon>Candidatus Thermobaculales</taxon>
        <taxon>Candidatus Thermobaculaceae</taxon>
        <taxon>Thermobaculum</taxon>
    </lineage>
</organism>